<dbReference type="PATRIC" id="fig|1156395.6.peg.906"/>
<dbReference type="PROSITE" id="PS51163">
    <property type="entry name" value="YRDC"/>
    <property type="match status" value="1"/>
</dbReference>
<feature type="domain" description="YrdC-like" evidence="1">
    <location>
        <begin position="12"/>
        <end position="196"/>
    </location>
</feature>
<dbReference type="OrthoDB" id="9814580at2"/>
<keyword evidence="3" id="KW-1185">Reference proteome</keyword>
<dbReference type="GO" id="GO:0003725">
    <property type="term" value="F:double-stranded RNA binding"/>
    <property type="evidence" value="ECO:0007669"/>
    <property type="project" value="InterPro"/>
</dbReference>
<evidence type="ECO:0000313" key="3">
    <source>
        <dbReference type="Proteomes" id="UP000093080"/>
    </source>
</evidence>
<organism evidence="2 3">
    <name type="scientific">Dissulfuribacter thermophilus</name>
    <dbReference type="NCBI Taxonomy" id="1156395"/>
    <lineage>
        <taxon>Bacteria</taxon>
        <taxon>Pseudomonadati</taxon>
        <taxon>Thermodesulfobacteriota</taxon>
        <taxon>Dissulfuribacteria</taxon>
        <taxon>Dissulfuribacterales</taxon>
        <taxon>Dissulfuribacteraceae</taxon>
        <taxon>Dissulfuribacter</taxon>
    </lineage>
</organism>
<dbReference type="RefSeq" id="WP_067616763.1">
    <property type="nucleotide sequence ID" value="NZ_MAGO01000004.1"/>
</dbReference>
<dbReference type="InterPro" id="IPR052532">
    <property type="entry name" value="SUA5_domain"/>
</dbReference>
<dbReference type="Gene3D" id="3.90.870.10">
    <property type="entry name" value="DHBP synthase"/>
    <property type="match status" value="1"/>
</dbReference>
<dbReference type="AlphaFoldDB" id="A0A1B9F6H8"/>
<dbReference type="InterPro" id="IPR006070">
    <property type="entry name" value="Sua5-like_dom"/>
</dbReference>
<dbReference type="STRING" id="1156395.DBT_0890"/>
<dbReference type="InterPro" id="IPR017945">
    <property type="entry name" value="DHBP_synth_RibB-like_a/b_dom"/>
</dbReference>
<dbReference type="PANTHER" id="PTHR42828:SF3">
    <property type="entry name" value="THREONYLCARBAMOYL-AMP SYNTHASE"/>
    <property type="match status" value="1"/>
</dbReference>
<dbReference type="PANTHER" id="PTHR42828">
    <property type="entry name" value="DHBP SYNTHASE RIBB-LIKE ALPHA/BETA DOMAIN-CONTAINING PROTEIN"/>
    <property type="match status" value="1"/>
</dbReference>
<reference evidence="2 3" key="1">
    <citation type="submission" date="2016-06" db="EMBL/GenBank/DDBJ databases">
        <title>Respiratory ammonification of nitrate coupled to the oxidation of elemental sulfur in deep-sea autotrophic thermophilic bacteria.</title>
        <authorList>
            <person name="Slobodkina G.B."/>
            <person name="Mardanov A.V."/>
            <person name="Ravin N.V."/>
            <person name="Frolova A.A."/>
            <person name="Viryasiv M.B."/>
            <person name="Chernyh N.A."/>
            <person name="Bonch-Osmolovskaya E.A."/>
            <person name="Slobodkin A.I."/>
        </authorList>
    </citation>
    <scope>NUCLEOTIDE SEQUENCE [LARGE SCALE GENOMIC DNA]</scope>
    <source>
        <strain evidence="2 3">S69</strain>
    </source>
</reference>
<sequence>MIIEIDPQRINPRQIRQIADTLRDGGIVVYPTDTCYGIGADIFNKKAIEKVYLIKGLPKNTPFSFVCPDLSDISRYAHVTDFAYRILKRYLPGPYTFVLRGSREVPKMMLTKRKTVGIRIPDHPVCLSIVKELGNPIISTSVSIKGGPILSDPREMAEVIGNQVDIIVDSGIILPEPSSVISLIDDEPQVLRAGKGDCSIFV</sequence>
<protein>
    <submittedName>
        <fullName evidence="2">Translation factor Sua5</fullName>
    </submittedName>
</protein>
<dbReference type="SUPFAM" id="SSF55821">
    <property type="entry name" value="YrdC/RibB"/>
    <property type="match status" value="1"/>
</dbReference>
<dbReference type="Pfam" id="PF01300">
    <property type="entry name" value="Sua5_yciO_yrdC"/>
    <property type="match status" value="1"/>
</dbReference>
<dbReference type="EMBL" id="MAGO01000004">
    <property type="protein sequence ID" value="OCC15539.1"/>
    <property type="molecule type" value="Genomic_DNA"/>
</dbReference>
<comment type="caution">
    <text evidence="2">The sequence shown here is derived from an EMBL/GenBank/DDBJ whole genome shotgun (WGS) entry which is preliminary data.</text>
</comment>
<dbReference type="Proteomes" id="UP000093080">
    <property type="component" value="Unassembled WGS sequence"/>
</dbReference>
<proteinExistence type="predicted"/>
<name>A0A1B9F6H8_9BACT</name>
<evidence type="ECO:0000313" key="2">
    <source>
        <dbReference type="EMBL" id="OCC15539.1"/>
    </source>
</evidence>
<accession>A0A1B9F6H8</accession>
<evidence type="ECO:0000259" key="1">
    <source>
        <dbReference type="PROSITE" id="PS51163"/>
    </source>
</evidence>
<gene>
    <name evidence="2" type="ORF">DBT_0890</name>
</gene>
<dbReference type="NCBIfam" id="TIGR00057">
    <property type="entry name" value="L-threonylcarbamoyladenylate synthase"/>
    <property type="match status" value="1"/>
</dbReference>